<evidence type="ECO:0000313" key="4">
    <source>
        <dbReference type="EMBL" id="MBL6762001.1"/>
    </source>
</evidence>
<dbReference type="Gene3D" id="3.30.160.100">
    <property type="entry name" value="Ribosome hibernation promotion factor-like"/>
    <property type="match status" value="1"/>
</dbReference>
<dbReference type="GO" id="GO:0043024">
    <property type="term" value="F:ribosomal small subunit binding"/>
    <property type="evidence" value="ECO:0007669"/>
    <property type="project" value="TreeGrafter"/>
</dbReference>
<dbReference type="PANTHER" id="PTHR33231:SF1">
    <property type="entry name" value="30S RIBOSOMAL PROTEIN"/>
    <property type="match status" value="1"/>
</dbReference>
<dbReference type="InterPro" id="IPR036567">
    <property type="entry name" value="RHF-like"/>
</dbReference>
<dbReference type="EMBL" id="JADHOK010000058">
    <property type="protein sequence ID" value="MBL6762001.1"/>
    <property type="molecule type" value="Genomic_DNA"/>
</dbReference>
<dbReference type="GO" id="GO:0022627">
    <property type="term" value="C:cytosolic small ribosomal subunit"/>
    <property type="evidence" value="ECO:0007669"/>
    <property type="project" value="TreeGrafter"/>
</dbReference>
<dbReference type="AlphaFoldDB" id="A0A937HFS2"/>
<dbReference type="PANTHER" id="PTHR33231">
    <property type="entry name" value="30S RIBOSOMAL PROTEIN"/>
    <property type="match status" value="1"/>
</dbReference>
<dbReference type="InterPro" id="IPR003489">
    <property type="entry name" value="RHF/RaiA"/>
</dbReference>
<gene>
    <name evidence="4" type="primary">raiA</name>
    <name evidence="4" type="ORF">ISQ19_04810</name>
</gene>
<evidence type="ECO:0000256" key="2">
    <source>
        <dbReference type="ARBA" id="ARBA00038695"/>
    </source>
</evidence>
<evidence type="ECO:0000256" key="3">
    <source>
        <dbReference type="ARBA" id="ARBA00041148"/>
    </source>
</evidence>
<comment type="subunit">
    <text evidence="2">Associates exclusively with 100S ribosomes, which are dimers of 70S ribosomes.</text>
</comment>
<evidence type="ECO:0000313" key="5">
    <source>
        <dbReference type="Proteomes" id="UP000785783"/>
    </source>
</evidence>
<name>A0A937HFS2_9PROT</name>
<feature type="non-terminal residue" evidence="4">
    <location>
        <position position="158"/>
    </location>
</feature>
<proteinExistence type="predicted"/>
<dbReference type="Pfam" id="PF02482">
    <property type="entry name" value="Ribosomal_S30AE"/>
    <property type="match status" value="1"/>
</dbReference>
<dbReference type="CDD" id="cd00552">
    <property type="entry name" value="RaiA"/>
    <property type="match status" value="1"/>
</dbReference>
<dbReference type="Proteomes" id="UP000785783">
    <property type="component" value="Unassembled WGS sequence"/>
</dbReference>
<accession>A0A937HFS2</accession>
<dbReference type="NCBIfam" id="TIGR00741">
    <property type="entry name" value="yfiA"/>
    <property type="match status" value="1"/>
</dbReference>
<dbReference type="SUPFAM" id="SSF69754">
    <property type="entry name" value="Ribosome binding protein Y (YfiA homologue)"/>
    <property type="match status" value="1"/>
</dbReference>
<evidence type="ECO:0000256" key="1">
    <source>
        <dbReference type="ARBA" id="ARBA00022845"/>
    </source>
</evidence>
<organism evidence="4 5">
    <name type="scientific">PS1 clade bacterium</name>
    <dbReference type="NCBI Taxonomy" id="2175152"/>
    <lineage>
        <taxon>Bacteria</taxon>
        <taxon>Pseudomonadati</taxon>
        <taxon>Pseudomonadota</taxon>
        <taxon>Alphaproteobacteria</taxon>
        <taxon>PS1 clade</taxon>
    </lineage>
</organism>
<reference evidence="4" key="1">
    <citation type="submission" date="2020-10" db="EMBL/GenBank/DDBJ databases">
        <title>Microbiome of the Black Sea water column analyzed by genome centric metagenomics.</title>
        <authorList>
            <person name="Cabello-Yeves P.J."/>
            <person name="Callieri C."/>
            <person name="Picazo A."/>
            <person name="Mehrshad M."/>
            <person name="Haro-Moreno J.M."/>
            <person name="Roda-Garcia J."/>
            <person name="Dzembekova N."/>
            <person name="Slabakova V."/>
            <person name="Slabakova N."/>
            <person name="Moncheva S."/>
            <person name="Rodriguez-Valera F."/>
        </authorList>
    </citation>
    <scope>NUCLEOTIDE SEQUENCE</scope>
    <source>
        <strain evidence="4">BS307-5m-G5</strain>
    </source>
</reference>
<keyword evidence="1" id="KW-0810">Translation regulation</keyword>
<dbReference type="GO" id="GO:0045900">
    <property type="term" value="P:negative regulation of translational elongation"/>
    <property type="evidence" value="ECO:0007669"/>
    <property type="project" value="TreeGrafter"/>
</dbReference>
<comment type="caution">
    <text evidence="4">The sequence shown here is derived from an EMBL/GenBank/DDBJ whole genome shotgun (WGS) entry which is preliminary data.</text>
</comment>
<protein>
    <recommendedName>
        <fullName evidence="3">Ribosome hibernation promoting factor</fullName>
    </recommendedName>
</protein>
<sequence length="158" mass="17760">MKINITGRHMETGAALKAHVEHRLEDAVSKYFERSADVSVTFSKQGHEFQAACAMHLDSGLYLHASGADSDVYASFDQSVGKIEKQLRRYKRRLKNHHDQKRLAAPLQAPEKIFAPEPIDEAPAEFTPVVIAESQRQVRQLSVSEAVMQLELGEEDFV</sequence>
<dbReference type="InterPro" id="IPR050574">
    <property type="entry name" value="HPF/YfiA_ribosome-assoc"/>
</dbReference>